<protein>
    <recommendedName>
        <fullName evidence="4">Zinc knuckle CX2CX4HX4C domain-containing protein</fullName>
    </recommendedName>
</protein>
<evidence type="ECO:0000313" key="2">
    <source>
        <dbReference type="EMBL" id="GJT17443.1"/>
    </source>
</evidence>
<comment type="caution">
    <text evidence="2">The sequence shown here is derived from an EMBL/GenBank/DDBJ whole genome shotgun (WGS) entry which is preliminary data.</text>
</comment>
<evidence type="ECO:0008006" key="4">
    <source>
        <dbReference type="Google" id="ProtNLM"/>
    </source>
</evidence>
<keyword evidence="3" id="KW-1185">Reference proteome</keyword>
<sequence>MAGVDVDTLTMEQYLALSRENQASGVVKPEIGGIVNFKIKSQFVRELRKDTFSKNKNEDAHDHIDWGLSIVGLFNIPGVSKDALEDIHNSSKKATNNYIKPRSSIMTCYTNALLMTSIIIKRNIGSSSSNDGLVDLVNMLENLGRDMKKLKESVHTIQVGCQICEGPHLDKICPLNEEVKQVKEVRFREFRRTMPFNGTNGGKFHVGPPGYYTKTDNRPPYGERRQSLKELLAKHQEESAQRSIEMDAWIKKLQENAEINTRNQNATLKNL</sequence>
<gene>
    <name evidence="2" type="ORF">Tco_0876149</name>
</gene>
<proteinExistence type="predicted"/>
<reference evidence="2" key="1">
    <citation type="journal article" date="2022" name="Int. J. Mol. Sci.">
        <title>Draft Genome of Tanacetum Coccineum: Genomic Comparison of Closely Related Tanacetum-Family Plants.</title>
        <authorList>
            <person name="Yamashiro T."/>
            <person name="Shiraishi A."/>
            <person name="Nakayama K."/>
            <person name="Satake H."/>
        </authorList>
    </citation>
    <scope>NUCLEOTIDE SEQUENCE</scope>
</reference>
<dbReference type="Proteomes" id="UP001151760">
    <property type="component" value="Unassembled WGS sequence"/>
</dbReference>
<feature type="region of interest" description="Disordered" evidence="1">
    <location>
        <begin position="198"/>
        <end position="222"/>
    </location>
</feature>
<evidence type="ECO:0000313" key="3">
    <source>
        <dbReference type="Proteomes" id="UP001151760"/>
    </source>
</evidence>
<accession>A0ABQ5BUJ2</accession>
<name>A0ABQ5BUJ2_9ASTR</name>
<organism evidence="2 3">
    <name type="scientific">Tanacetum coccineum</name>
    <dbReference type="NCBI Taxonomy" id="301880"/>
    <lineage>
        <taxon>Eukaryota</taxon>
        <taxon>Viridiplantae</taxon>
        <taxon>Streptophyta</taxon>
        <taxon>Embryophyta</taxon>
        <taxon>Tracheophyta</taxon>
        <taxon>Spermatophyta</taxon>
        <taxon>Magnoliopsida</taxon>
        <taxon>eudicotyledons</taxon>
        <taxon>Gunneridae</taxon>
        <taxon>Pentapetalae</taxon>
        <taxon>asterids</taxon>
        <taxon>campanulids</taxon>
        <taxon>Asterales</taxon>
        <taxon>Asteraceae</taxon>
        <taxon>Asteroideae</taxon>
        <taxon>Anthemideae</taxon>
        <taxon>Anthemidinae</taxon>
        <taxon>Tanacetum</taxon>
    </lineage>
</organism>
<evidence type="ECO:0000256" key="1">
    <source>
        <dbReference type="SAM" id="MobiDB-lite"/>
    </source>
</evidence>
<reference evidence="2" key="2">
    <citation type="submission" date="2022-01" db="EMBL/GenBank/DDBJ databases">
        <authorList>
            <person name="Yamashiro T."/>
            <person name="Shiraishi A."/>
            <person name="Satake H."/>
            <person name="Nakayama K."/>
        </authorList>
    </citation>
    <scope>NUCLEOTIDE SEQUENCE</scope>
</reference>
<dbReference type="EMBL" id="BQNB010013557">
    <property type="protein sequence ID" value="GJT17443.1"/>
    <property type="molecule type" value="Genomic_DNA"/>
</dbReference>